<reference evidence="1 2" key="1">
    <citation type="submission" date="2019-03" db="EMBL/GenBank/DDBJ databases">
        <title>Single cell metagenomics reveals metabolic interactions within the superorganism composed of flagellate Streblomastix strix and complex community of Bacteroidetes bacteria on its surface.</title>
        <authorList>
            <person name="Treitli S.C."/>
            <person name="Kolisko M."/>
            <person name="Husnik F."/>
            <person name="Keeling P."/>
            <person name="Hampl V."/>
        </authorList>
    </citation>
    <scope>NUCLEOTIDE SEQUENCE [LARGE SCALE GENOMIC DNA]</scope>
    <source>
        <strain evidence="1">ST1C</strain>
    </source>
</reference>
<dbReference type="AlphaFoldDB" id="A0A5J4VGF1"/>
<accession>A0A5J4VGF1</accession>
<evidence type="ECO:0000313" key="2">
    <source>
        <dbReference type="Proteomes" id="UP000324800"/>
    </source>
</evidence>
<evidence type="ECO:0000313" key="1">
    <source>
        <dbReference type="EMBL" id="KAA6381651.1"/>
    </source>
</evidence>
<organism evidence="1 2">
    <name type="scientific">Streblomastix strix</name>
    <dbReference type="NCBI Taxonomy" id="222440"/>
    <lineage>
        <taxon>Eukaryota</taxon>
        <taxon>Metamonada</taxon>
        <taxon>Preaxostyla</taxon>
        <taxon>Oxymonadida</taxon>
        <taxon>Streblomastigidae</taxon>
        <taxon>Streblomastix</taxon>
    </lineage>
</organism>
<comment type="caution">
    <text evidence="1">The sequence shown here is derived from an EMBL/GenBank/DDBJ whole genome shotgun (WGS) entry which is preliminary data.</text>
</comment>
<protein>
    <submittedName>
        <fullName evidence="1">Uncharacterized protein</fullName>
    </submittedName>
</protein>
<gene>
    <name evidence="1" type="ORF">EZS28_022823</name>
</gene>
<dbReference type="Proteomes" id="UP000324800">
    <property type="component" value="Unassembled WGS sequence"/>
</dbReference>
<proteinExistence type="predicted"/>
<name>A0A5J4VGF1_9EUKA</name>
<sequence>MEPAKGTKMSQKQIKINNMEIVQETTQQEREVEEVAQEAVADPFHQIEPHYGINKMDYVLGFQQGHLSSI</sequence>
<dbReference type="EMBL" id="SNRW01007201">
    <property type="protein sequence ID" value="KAA6381651.1"/>
    <property type="molecule type" value="Genomic_DNA"/>
</dbReference>